<dbReference type="EMBL" id="GEDG01012935">
    <property type="protein sequence ID" value="JAP25775.1"/>
    <property type="molecule type" value="Transcribed_RNA"/>
</dbReference>
<keyword evidence="1" id="KW-0812">Transmembrane</keyword>
<evidence type="ECO:0000313" key="2">
    <source>
        <dbReference type="EMBL" id="JAP25775.1"/>
    </source>
</evidence>
<evidence type="ECO:0000256" key="1">
    <source>
        <dbReference type="SAM" id="Phobius"/>
    </source>
</evidence>
<keyword evidence="1" id="KW-1133">Transmembrane helix</keyword>
<reference evidence="2" key="1">
    <citation type="submission" date="2015-12" db="EMBL/GenBank/DDBJ databases">
        <title>Gene expression during late stages of embryo sac development: a critical building block for successful pollen-pistil interactions.</title>
        <authorList>
            <person name="Liu Y."/>
            <person name="Joly V."/>
            <person name="Sabar M."/>
            <person name="Matton D.P."/>
        </authorList>
    </citation>
    <scope>NUCLEOTIDE SEQUENCE</scope>
</reference>
<dbReference type="AlphaFoldDB" id="A0A0V0HZJ2"/>
<accession>A0A0V0HZJ2</accession>
<organism evidence="2">
    <name type="scientific">Solanum chacoense</name>
    <name type="common">Chaco potato</name>
    <dbReference type="NCBI Taxonomy" id="4108"/>
    <lineage>
        <taxon>Eukaryota</taxon>
        <taxon>Viridiplantae</taxon>
        <taxon>Streptophyta</taxon>
        <taxon>Embryophyta</taxon>
        <taxon>Tracheophyta</taxon>
        <taxon>Spermatophyta</taxon>
        <taxon>Magnoliopsida</taxon>
        <taxon>eudicotyledons</taxon>
        <taxon>Gunneridae</taxon>
        <taxon>Pentapetalae</taxon>
        <taxon>asterids</taxon>
        <taxon>lamiids</taxon>
        <taxon>Solanales</taxon>
        <taxon>Solanaceae</taxon>
        <taxon>Solanoideae</taxon>
        <taxon>Solaneae</taxon>
        <taxon>Solanum</taxon>
    </lineage>
</organism>
<proteinExistence type="predicted"/>
<feature type="transmembrane region" description="Helical" evidence="1">
    <location>
        <begin position="48"/>
        <end position="71"/>
    </location>
</feature>
<protein>
    <submittedName>
        <fullName evidence="2">Putative ovule protein</fullName>
    </submittedName>
</protein>
<keyword evidence="1" id="KW-0472">Membrane</keyword>
<name>A0A0V0HZJ2_SOLCH</name>
<sequence length="92" mass="10916">MRNKKLRMKSGGVILTVIIDKAQIHHECTKKEMEKLKFQTLFFLHLKYFLFLFFFSFYFGVLCLVFISPLLSTDLNMSICFVNILLTKRNIT</sequence>